<dbReference type="EMBL" id="MGJB01000014">
    <property type="protein sequence ID" value="OGM98542.1"/>
    <property type="molecule type" value="Genomic_DNA"/>
</dbReference>
<dbReference type="Proteomes" id="UP000176893">
    <property type="component" value="Unassembled WGS sequence"/>
</dbReference>
<comment type="caution">
    <text evidence="8">The sequence shown here is derived from an EMBL/GenBank/DDBJ whole genome shotgun (WGS) entry which is preliminary data.</text>
</comment>
<proteinExistence type="inferred from homology"/>
<comment type="similarity">
    <text evidence="1 5">Belongs to the Fmt family.</text>
</comment>
<dbReference type="Pfam" id="PF00551">
    <property type="entry name" value="Formyl_trans_N"/>
    <property type="match status" value="1"/>
</dbReference>
<feature type="domain" description="Formyl transferase C-terminal" evidence="7">
    <location>
        <begin position="180"/>
        <end position="274"/>
    </location>
</feature>
<dbReference type="PANTHER" id="PTHR11138:SF5">
    <property type="entry name" value="METHIONYL-TRNA FORMYLTRANSFERASE, MITOCHONDRIAL"/>
    <property type="match status" value="1"/>
</dbReference>
<keyword evidence="3 5" id="KW-0808">Transferase</keyword>
<comment type="catalytic activity">
    <reaction evidence="5">
        <text>L-methionyl-tRNA(fMet) + (6R)-10-formyltetrahydrofolate = N-formyl-L-methionyl-tRNA(fMet) + (6S)-5,6,7,8-tetrahydrofolate + H(+)</text>
        <dbReference type="Rhea" id="RHEA:24380"/>
        <dbReference type="Rhea" id="RHEA-COMP:9952"/>
        <dbReference type="Rhea" id="RHEA-COMP:9953"/>
        <dbReference type="ChEBI" id="CHEBI:15378"/>
        <dbReference type="ChEBI" id="CHEBI:57453"/>
        <dbReference type="ChEBI" id="CHEBI:78530"/>
        <dbReference type="ChEBI" id="CHEBI:78844"/>
        <dbReference type="ChEBI" id="CHEBI:195366"/>
        <dbReference type="EC" id="2.1.2.9"/>
    </reaction>
</comment>
<dbReference type="InterPro" id="IPR005793">
    <property type="entry name" value="Formyl_trans_C"/>
</dbReference>
<evidence type="ECO:0000256" key="2">
    <source>
        <dbReference type="ARBA" id="ARBA00012261"/>
    </source>
</evidence>
<dbReference type="SUPFAM" id="SSF50486">
    <property type="entry name" value="FMT C-terminal domain-like"/>
    <property type="match status" value="1"/>
</dbReference>
<dbReference type="CDD" id="cd08704">
    <property type="entry name" value="Met_tRNA_FMT_C"/>
    <property type="match status" value="1"/>
</dbReference>
<feature type="binding site" evidence="5">
    <location>
        <begin position="82"/>
        <end position="85"/>
    </location>
    <ligand>
        <name>(6S)-5,6,7,8-tetrahydrofolate</name>
        <dbReference type="ChEBI" id="CHEBI:57453"/>
    </ligand>
</feature>
<dbReference type="SUPFAM" id="SSF53328">
    <property type="entry name" value="Formyltransferase"/>
    <property type="match status" value="1"/>
</dbReference>
<dbReference type="NCBIfam" id="TIGR00460">
    <property type="entry name" value="fmt"/>
    <property type="match status" value="1"/>
</dbReference>
<dbReference type="InterPro" id="IPR041711">
    <property type="entry name" value="Met-tRNA-FMT_N"/>
</dbReference>
<accession>A0A1F8ECJ2</accession>
<dbReference type="InterPro" id="IPR011034">
    <property type="entry name" value="Formyl_transferase-like_C_sf"/>
</dbReference>
<evidence type="ECO:0000256" key="3">
    <source>
        <dbReference type="ARBA" id="ARBA00022679"/>
    </source>
</evidence>
<dbReference type="GO" id="GO:0005829">
    <property type="term" value="C:cytosol"/>
    <property type="evidence" value="ECO:0007669"/>
    <property type="project" value="TreeGrafter"/>
</dbReference>
<dbReference type="AlphaFoldDB" id="A0A1F8ECJ2"/>
<dbReference type="STRING" id="1802661.A2649_00470"/>
<feature type="domain" description="Formyl transferase N-terminal" evidence="6">
    <location>
        <begin position="27"/>
        <end position="155"/>
    </location>
</feature>
<dbReference type="InterPro" id="IPR036477">
    <property type="entry name" value="Formyl_transf_N_sf"/>
</dbReference>
<gene>
    <name evidence="5" type="primary">fmt</name>
    <name evidence="8" type="ORF">A2649_00470</name>
</gene>
<evidence type="ECO:0000313" key="9">
    <source>
        <dbReference type="Proteomes" id="UP000176893"/>
    </source>
</evidence>
<reference evidence="8 9" key="1">
    <citation type="journal article" date="2016" name="Nat. Commun.">
        <title>Thousands of microbial genomes shed light on interconnected biogeochemical processes in an aquifer system.</title>
        <authorList>
            <person name="Anantharaman K."/>
            <person name="Brown C.T."/>
            <person name="Hug L.A."/>
            <person name="Sharon I."/>
            <person name="Castelle C.J."/>
            <person name="Probst A.J."/>
            <person name="Thomas B.C."/>
            <person name="Singh A."/>
            <person name="Wilkins M.J."/>
            <person name="Karaoz U."/>
            <person name="Brodie E.L."/>
            <person name="Williams K.H."/>
            <person name="Hubbard S.S."/>
            <person name="Banfield J.F."/>
        </authorList>
    </citation>
    <scope>NUCLEOTIDE SEQUENCE [LARGE SCALE GENOMIC DNA]</scope>
</reference>
<evidence type="ECO:0000259" key="6">
    <source>
        <dbReference type="Pfam" id="PF00551"/>
    </source>
</evidence>
<dbReference type="PROSITE" id="PS00373">
    <property type="entry name" value="GART"/>
    <property type="match status" value="1"/>
</dbReference>
<protein>
    <recommendedName>
        <fullName evidence="2 5">Methionyl-tRNA formyltransferase</fullName>
        <ecNumber evidence="2 5">2.1.2.9</ecNumber>
    </recommendedName>
</protein>
<dbReference type="InterPro" id="IPR002376">
    <property type="entry name" value="Formyl_transf_N"/>
</dbReference>
<evidence type="ECO:0000313" key="8">
    <source>
        <dbReference type="EMBL" id="OGM98542.1"/>
    </source>
</evidence>
<name>A0A1F8ECJ2_9BACT</name>
<dbReference type="InterPro" id="IPR001555">
    <property type="entry name" value="GART_AS"/>
</dbReference>
<dbReference type="GO" id="GO:0004479">
    <property type="term" value="F:methionyl-tRNA formyltransferase activity"/>
    <property type="evidence" value="ECO:0007669"/>
    <property type="project" value="UniProtKB-UniRule"/>
</dbReference>
<dbReference type="InterPro" id="IPR005794">
    <property type="entry name" value="Fmt"/>
</dbReference>
<comment type="function">
    <text evidence="5">Attaches a formyl group to the free amino group of methionyl-tRNA(fMet). The formyl group appears to play a dual role in the initiator identity of N-formylmethionyl-tRNA by promoting its recognition by IF2 and preventing the misappropriation of this tRNA by the elongation apparatus.</text>
</comment>
<evidence type="ECO:0000256" key="1">
    <source>
        <dbReference type="ARBA" id="ARBA00010699"/>
    </source>
</evidence>
<dbReference type="Gene3D" id="3.40.50.12230">
    <property type="match status" value="1"/>
</dbReference>
<dbReference type="EC" id="2.1.2.9" evidence="2 5"/>
<evidence type="ECO:0000256" key="4">
    <source>
        <dbReference type="ARBA" id="ARBA00022917"/>
    </source>
</evidence>
<dbReference type="Pfam" id="PF02911">
    <property type="entry name" value="Formyl_trans_C"/>
    <property type="match status" value="1"/>
</dbReference>
<keyword evidence="4 5" id="KW-0648">Protein biosynthesis</keyword>
<evidence type="ECO:0000259" key="7">
    <source>
        <dbReference type="Pfam" id="PF02911"/>
    </source>
</evidence>
<dbReference type="HAMAP" id="MF_00182">
    <property type="entry name" value="Formyl_trans"/>
    <property type="match status" value="1"/>
</dbReference>
<organism evidence="8 9">
    <name type="scientific">Candidatus Yanofskybacteria bacterium RIFCSPHIGHO2_01_FULL_41_26</name>
    <dbReference type="NCBI Taxonomy" id="1802661"/>
    <lineage>
        <taxon>Bacteria</taxon>
        <taxon>Candidatus Yanofskyibacteriota</taxon>
    </lineage>
</organism>
<dbReference type="InterPro" id="IPR044135">
    <property type="entry name" value="Met-tRNA-FMT_C"/>
</dbReference>
<dbReference type="PANTHER" id="PTHR11138">
    <property type="entry name" value="METHIONYL-TRNA FORMYLTRANSFERASE"/>
    <property type="match status" value="1"/>
</dbReference>
<dbReference type="CDD" id="cd08646">
    <property type="entry name" value="FMT_core_Met-tRNA-FMT_N"/>
    <property type="match status" value="1"/>
</dbReference>
<evidence type="ECO:0000256" key="5">
    <source>
        <dbReference type="HAMAP-Rule" id="MF_00182"/>
    </source>
</evidence>
<sequence>MENNLKILFFGTPEFAMPVLETLVKNGYNVSHFQSKSLKNEQTFKAFKLLNPDLCVVAAYGKILPSRYLEVPKYGFLNVHPSLLPKYRGPSPIQTAILNGDKKTGVSIMVVDEEVDHGPILAQREFLISNFQFSNHDELAKKLFELGAKLLIETLPKYIRGEIRSVKQDHGQATFTKMFSREDGRINWSESCDKIYNQIKALNPEPGTWTTWKGKILNIHDGIPSLGPPLSIFNVVTKIDGNIAVATKKCYLILKSIQLEGKRETNAKSFVNGHPDFIGSVLE</sequence>